<feature type="compositionally biased region" description="Basic and acidic residues" evidence="6">
    <location>
        <begin position="1"/>
        <end position="12"/>
    </location>
</feature>
<dbReference type="OrthoDB" id="284718at2759"/>
<gene>
    <name evidence="8" type="ORF">BCR43DRAFT_485713</name>
</gene>
<evidence type="ECO:0000313" key="8">
    <source>
        <dbReference type="EMBL" id="ORZ00731.1"/>
    </source>
</evidence>
<feature type="transmembrane region" description="Helical" evidence="7">
    <location>
        <begin position="48"/>
        <end position="64"/>
    </location>
</feature>
<name>A0A1X2HMZ3_SYNRA</name>
<keyword evidence="4 7" id="KW-1133">Transmembrane helix</keyword>
<dbReference type="OMA" id="EEDWSHM"/>
<dbReference type="PANTHER" id="PTHR13193:SF0">
    <property type="entry name" value="PAT COMPLEX SUBUNIT ASTERIX"/>
    <property type="match status" value="1"/>
</dbReference>
<organism evidence="8 9">
    <name type="scientific">Syncephalastrum racemosum</name>
    <name type="common">Filamentous fungus</name>
    <dbReference type="NCBI Taxonomy" id="13706"/>
    <lineage>
        <taxon>Eukaryota</taxon>
        <taxon>Fungi</taxon>
        <taxon>Fungi incertae sedis</taxon>
        <taxon>Mucoromycota</taxon>
        <taxon>Mucoromycotina</taxon>
        <taxon>Mucoromycetes</taxon>
        <taxon>Mucorales</taxon>
        <taxon>Syncephalastraceae</taxon>
        <taxon>Syncephalastrum</taxon>
    </lineage>
</organism>
<accession>A0A1X2HMZ3</accession>
<dbReference type="InterPro" id="IPR005351">
    <property type="entry name" value="ASTER"/>
</dbReference>
<dbReference type="Pfam" id="PF03669">
    <property type="entry name" value="ASTER"/>
    <property type="match status" value="1"/>
</dbReference>
<feature type="region of interest" description="Disordered" evidence="6">
    <location>
        <begin position="1"/>
        <end position="24"/>
    </location>
</feature>
<evidence type="ECO:0000256" key="6">
    <source>
        <dbReference type="SAM" id="MobiDB-lite"/>
    </source>
</evidence>
<evidence type="ECO:0000256" key="1">
    <source>
        <dbReference type="ARBA" id="ARBA00004370"/>
    </source>
</evidence>
<comment type="similarity">
    <text evidence="2">Belongs to the Asterix family.</text>
</comment>
<evidence type="ECO:0000256" key="2">
    <source>
        <dbReference type="ARBA" id="ARBA00009066"/>
    </source>
</evidence>
<evidence type="ECO:0000256" key="4">
    <source>
        <dbReference type="ARBA" id="ARBA00022989"/>
    </source>
</evidence>
<comment type="subcellular location">
    <subcellularLocation>
        <location evidence="1">Membrane</location>
    </subcellularLocation>
</comment>
<dbReference type="Proteomes" id="UP000242180">
    <property type="component" value="Unassembled WGS sequence"/>
</dbReference>
<dbReference type="GO" id="GO:0044183">
    <property type="term" value="F:protein folding chaperone"/>
    <property type="evidence" value="ECO:0007669"/>
    <property type="project" value="InterPro"/>
</dbReference>
<dbReference type="InParanoid" id="A0A1X2HMZ3"/>
<dbReference type="GO" id="GO:0005789">
    <property type="term" value="C:endoplasmic reticulum membrane"/>
    <property type="evidence" value="ECO:0007669"/>
    <property type="project" value="InterPro"/>
</dbReference>
<dbReference type="STRING" id="13706.A0A1X2HMZ3"/>
<dbReference type="PANTHER" id="PTHR13193">
    <property type="entry name" value="CGI-140"/>
    <property type="match status" value="1"/>
</dbReference>
<evidence type="ECO:0000256" key="7">
    <source>
        <dbReference type="SAM" id="Phobius"/>
    </source>
</evidence>
<keyword evidence="5 7" id="KW-0472">Membrane</keyword>
<dbReference type="GO" id="GO:0045048">
    <property type="term" value="P:protein insertion into ER membrane"/>
    <property type="evidence" value="ECO:0007669"/>
    <property type="project" value="InterPro"/>
</dbReference>
<reference evidence="8 9" key="1">
    <citation type="submission" date="2016-07" db="EMBL/GenBank/DDBJ databases">
        <title>Pervasive Adenine N6-methylation of Active Genes in Fungi.</title>
        <authorList>
            <consortium name="DOE Joint Genome Institute"/>
            <person name="Mondo S.J."/>
            <person name="Dannebaum R.O."/>
            <person name="Kuo R.C."/>
            <person name="Labutti K."/>
            <person name="Haridas S."/>
            <person name="Kuo A."/>
            <person name="Salamov A."/>
            <person name="Ahrendt S.R."/>
            <person name="Lipzen A."/>
            <person name="Sullivan W."/>
            <person name="Andreopoulos W.B."/>
            <person name="Clum A."/>
            <person name="Lindquist E."/>
            <person name="Daum C."/>
            <person name="Ramamoorthy G.K."/>
            <person name="Gryganskyi A."/>
            <person name="Culley D."/>
            <person name="Magnuson J.K."/>
            <person name="James T.Y."/>
            <person name="O'Malley M.A."/>
            <person name="Stajich J.E."/>
            <person name="Spatafora J.W."/>
            <person name="Visel A."/>
            <person name="Grigoriev I.V."/>
        </authorList>
    </citation>
    <scope>NUCLEOTIDE SEQUENCE [LARGE SCALE GENOMIC DNA]</scope>
    <source>
        <strain evidence="8 9">NRRL 2496</strain>
    </source>
</reference>
<sequence length="115" mass="12815">MSSSKSDPRRPDNIVPYHLPPKTSDDTDYTGNIATIVSMGAIMMRNKIMIVPWIATYFGLSSLLNGRKSLKDDAGWSGAVLAFVSLFTYYLNIYLEQRRLVRTMSQTDEGMGADA</sequence>
<comment type="caution">
    <text evidence="8">The sequence shown here is derived from an EMBL/GenBank/DDBJ whole genome shotgun (WGS) entry which is preliminary data.</text>
</comment>
<evidence type="ECO:0000256" key="5">
    <source>
        <dbReference type="ARBA" id="ARBA00023136"/>
    </source>
</evidence>
<protein>
    <submittedName>
        <fullName evidence="8">Uncharacterized protein</fullName>
    </submittedName>
</protein>
<keyword evidence="9" id="KW-1185">Reference proteome</keyword>
<dbReference type="AlphaFoldDB" id="A0A1X2HMZ3"/>
<evidence type="ECO:0000313" key="9">
    <source>
        <dbReference type="Proteomes" id="UP000242180"/>
    </source>
</evidence>
<keyword evidence="3 7" id="KW-0812">Transmembrane</keyword>
<evidence type="ECO:0000256" key="3">
    <source>
        <dbReference type="ARBA" id="ARBA00022692"/>
    </source>
</evidence>
<proteinExistence type="inferred from homology"/>
<dbReference type="EMBL" id="MCGN01000002">
    <property type="protein sequence ID" value="ORZ00731.1"/>
    <property type="molecule type" value="Genomic_DNA"/>
</dbReference>
<feature type="transmembrane region" description="Helical" evidence="7">
    <location>
        <begin position="76"/>
        <end position="95"/>
    </location>
</feature>